<evidence type="ECO:0000313" key="2">
    <source>
        <dbReference type="Proteomes" id="UP001327560"/>
    </source>
</evidence>
<reference evidence="1 2" key="1">
    <citation type="submission" date="2023-10" db="EMBL/GenBank/DDBJ databases">
        <title>Chromosome-scale genome assembly provides insights into flower coloration mechanisms of Canna indica.</title>
        <authorList>
            <person name="Li C."/>
        </authorList>
    </citation>
    <scope>NUCLEOTIDE SEQUENCE [LARGE SCALE GENOMIC DNA]</scope>
    <source>
        <tissue evidence="1">Flower</tissue>
    </source>
</reference>
<organism evidence="1 2">
    <name type="scientific">Canna indica</name>
    <name type="common">Indian-shot</name>
    <dbReference type="NCBI Taxonomy" id="4628"/>
    <lineage>
        <taxon>Eukaryota</taxon>
        <taxon>Viridiplantae</taxon>
        <taxon>Streptophyta</taxon>
        <taxon>Embryophyta</taxon>
        <taxon>Tracheophyta</taxon>
        <taxon>Spermatophyta</taxon>
        <taxon>Magnoliopsida</taxon>
        <taxon>Liliopsida</taxon>
        <taxon>Zingiberales</taxon>
        <taxon>Cannaceae</taxon>
        <taxon>Canna</taxon>
    </lineage>
</organism>
<name>A0AAQ3JW48_9LILI</name>
<protein>
    <submittedName>
        <fullName evidence="1">Zeaxanthin epoxidase, chloroplastic</fullName>
    </submittedName>
</protein>
<sequence>MDHCDNYLPSQISFDCYVVTFFEDPSSSAACNPLSSSDIGSANCKHRRRCVSKLVSASGAPSAASELPSSAPAPANLRILIAGGEVGGLVFALAAKRKGFEGH</sequence>
<accession>A0AAQ3JW48</accession>
<evidence type="ECO:0000313" key="1">
    <source>
        <dbReference type="EMBL" id="WOK96194.1"/>
    </source>
</evidence>
<keyword evidence="2" id="KW-1185">Reference proteome</keyword>
<gene>
    <name evidence="1" type="ORF">Cni_G04901</name>
</gene>
<dbReference type="Proteomes" id="UP001327560">
    <property type="component" value="Chromosome 2"/>
</dbReference>
<dbReference type="EMBL" id="CP136891">
    <property type="protein sequence ID" value="WOK96194.1"/>
    <property type="molecule type" value="Genomic_DNA"/>
</dbReference>
<dbReference type="AlphaFoldDB" id="A0AAQ3JW48"/>
<proteinExistence type="predicted"/>